<dbReference type="InterPro" id="IPR002510">
    <property type="entry name" value="Metalloprtase-TldD/E_N"/>
</dbReference>
<comment type="similarity">
    <text evidence="1">Belongs to the peptidase U62 family.</text>
</comment>
<evidence type="ECO:0000313" key="7">
    <source>
        <dbReference type="Proteomes" id="UP000218676"/>
    </source>
</evidence>
<reference evidence="5" key="1">
    <citation type="journal article" date="2017" name="Genome Announc.">
        <title>Whole-Genome Sequence of Photobacterium damselae subsp. piscicida Strain 91-197, Isolated from Hybrid Striped Bass (Morone sp.) in the United States.</title>
        <authorList>
            <person name="Teru Y."/>
            <person name="Hikima J."/>
            <person name="Kono T."/>
            <person name="Sakai M."/>
            <person name="Takano T."/>
            <person name="Hawke J.P."/>
            <person name="Takeyama H."/>
            <person name="Aoki T."/>
        </authorList>
    </citation>
    <scope>NUCLEOTIDE SEQUENCE</scope>
    <source>
        <strain evidence="5">91-197</strain>
    </source>
</reference>
<proteinExistence type="inferred from homology"/>
<evidence type="ECO:0000313" key="5">
    <source>
        <dbReference type="EMBL" id="BAX55548.1"/>
    </source>
</evidence>
<evidence type="ECO:0000259" key="2">
    <source>
        <dbReference type="Pfam" id="PF01523"/>
    </source>
</evidence>
<feature type="domain" description="Metalloprotease TldD/E C-terminal" evidence="3">
    <location>
        <begin position="228"/>
        <end position="446"/>
    </location>
</feature>
<dbReference type="SUPFAM" id="SSF111283">
    <property type="entry name" value="Putative modulator of DNA gyrase, PmbA/TldD"/>
    <property type="match status" value="1"/>
</dbReference>
<dbReference type="InterPro" id="IPR045570">
    <property type="entry name" value="Metalloprtase-TldD/E_cen_dom"/>
</dbReference>
<dbReference type="GO" id="GO:0005829">
    <property type="term" value="C:cytosol"/>
    <property type="evidence" value="ECO:0007669"/>
    <property type="project" value="TreeGrafter"/>
</dbReference>
<reference evidence="7" key="2">
    <citation type="submission" date="2017-05" db="EMBL/GenBank/DDBJ databases">
        <title>Whole genome sequence of fish pathogenic bacteria, Photobacterium damselae subsp. piscicida, strain 91-197, isolated from hybrid striped bass (Morone sp.) in USA.</title>
        <authorList>
            <person name="Teru Y."/>
            <person name="Hikima J."/>
            <person name="Kono T."/>
            <person name="Sakai M."/>
            <person name="Takano T."/>
            <person name="Hawke J.P."/>
            <person name="Takeyama H."/>
            <person name="Aoki T."/>
        </authorList>
    </citation>
    <scope>NUCLEOTIDE SEQUENCE [LARGE SCALE GENOMIC DNA]</scope>
    <source>
        <strain evidence="7">91-197</strain>
    </source>
</reference>
<feature type="domain" description="Metalloprotease TldD/E N-terminal" evidence="2">
    <location>
        <begin position="25"/>
        <end position="89"/>
    </location>
</feature>
<feature type="domain" description="Metalloprotease TldD/E central" evidence="4">
    <location>
        <begin position="121"/>
        <end position="217"/>
    </location>
</feature>
<dbReference type="PANTHER" id="PTHR43421">
    <property type="entry name" value="METALLOPROTEASE PMBA"/>
    <property type="match status" value="1"/>
</dbReference>
<dbReference type="Gene3D" id="3.30.2290.10">
    <property type="entry name" value="PmbA/TldD superfamily"/>
    <property type="match status" value="1"/>
</dbReference>
<dbReference type="Proteomes" id="UP000218676">
    <property type="component" value="Chromosome 2"/>
</dbReference>
<dbReference type="InterPro" id="IPR036059">
    <property type="entry name" value="TldD/PmbA_sf"/>
</dbReference>
<gene>
    <name evidence="6" type="ORF">IC627_20565</name>
    <name evidence="5" type="ORF">PDPUS_2_00962</name>
</gene>
<protein>
    <submittedName>
        <fullName evidence="5">Peptidase PmbA</fullName>
    </submittedName>
    <submittedName>
        <fullName evidence="6">TldD/PmbA family protein</fullName>
    </submittedName>
</protein>
<dbReference type="RefSeq" id="WP_086958707.1">
    <property type="nucleotide sequence ID" value="NZ_AP018046.1"/>
</dbReference>
<accession>A0A1V1VDU0</accession>
<dbReference type="Proteomes" id="UP000516656">
    <property type="component" value="Chromosome 2"/>
</dbReference>
<dbReference type="Pfam" id="PF19290">
    <property type="entry name" value="PmbA_TldD_2nd"/>
    <property type="match status" value="1"/>
</dbReference>
<reference evidence="6 8" key="3">
    <citation type="submission" date="2020-09" db="EMBL/GenBank/DDBJ databases">
        <title>Complete, closed and curated genome sequences of Photobacterium damselae subsp. piscicida isolates from Australia indicate localised evolution and additional plasmid-borne pathogenicity mechanisms.</title>
        <authorList>
            <person name="Baseggio L."/>
            <person name="Silayeva O."/>
            <person name="Buller N."/>
            <person name="Landos M."/>
            <person name="Engelstaedter J."/>
            <person name="Barnes A.C."/>
        </authorList>
    </citation>
    <scope>NUCLEOTIDE SEQUENCE [LARGE SCALE GENOMIC DNA]</scope>
    <source>
        <strain evidence="6 8">AS-16-0540-1</strain>
    </source>
</reference>
<dbReference type="InterPro" id="IPR047657">
    <property type="entry name" value="PmbA"/>
</dbReference>
<evidence type="ECO:0000259" key="3">
    <source>
        <dbReference type="Pfam" id="PF19289"/>
    </source>
</evidence>
<evidence type="ECO:0000313" key="8">
    <source>
        <dbReference type="Proteomes" id="UP000516656"/>
    </source>
</evidence>
<dbReference type="EMBL" id="AP018046">
    <property type="protein sequence ID" value="BAX55548.1"/>
    <property type="molecule type" value="Genomic_DNA"/>
</dbReference>
<organism evidence="5 7">
    <name type="scientific">Photobacterium damsela subsp. piscicida</name>
    <name type="common">Pasteurella piscicida</name>
    <dbReference type="NCBI Taxonomy" id="38294"/>
    <lineage>
        <taxon>Bacteria</taxon>
        <taxon>Pseudomonadati</taxon>
        <taxon>Pseudomonadota</taxon>
        <taxon>Gammaproteobacteria</taxon>
        <taxon>Vibrionales</taxon>
        <taxon>Vibrionaceae</taxon>
        <taxon>Photobacterium</taxon>
    </lineage>
</organism>
<evidence type="ECO:0000259" key="4">
    <source>
        <dbReference type="Pfam" id="PF19290"/>
    </source>
</evidence>
<dbReference type="AlphaFoldDB" id="A0A1V1VDU0"/>
<dbReference type="InterPro" id="IPR045569">
    <property type="entry name" value="Metalloprtase-TldD/E_C"/>
</dbReference>
<evidence type="ECO:0000256" key="1">
    <source>
        <dbReference type="ARBA" id="ARBA00005836"/>
    </source>
</evidence>
<evidence type="ECO:0000313" key="6">
    <source>
        <dbReference type="EMBL" id="QOD58172.1"/>
    </source>
</evidence>
<dbReference type="GO" id="GO:0006508">
    <property type="term" value="P:proteolysis"/>
    <property type="evidence" value="ECO:0007669"/>
    <property type="project" value="InterPro"/>
</dbReference>
<dbReference type="EMBL" id="CP061855">
    <property type="protein sequence ID" value="QOD58172.1"/>
    <property type="molecule type" value="Genomic_DNA"/>
</dbReference>
<dbReference type="InterPro" id="IPR035068">
    <property type="entry name" value="TldD/PmbA_N"/>
</dbReference>
<dbReference type="Pfam" id="PF19289">
    <property type="entry name" value="PmbA_TldD_3rd"/>
    <property type="match status" value="1"/>
</dbReference>
<dbReference type="PANTHER" id="PTHR43421:SF1">
    <property type="entry name" value="METALLOPROTEASE PMBA"/>
    <property type="match status" value="1"/>
</dbReference>
<sequence length="447" mass="48196">MADQTQLQQAIDFVLNEAQKRGAEADVIASCSNNFSLKANNGELDEYKVTSGQVIGVRVVKDQRVATSYSESLEPQSLSIMVENALLNAQYSQIDEHQKISCLNSRITTDIAEIYQEDDGSADQKIDLALSLERGVVAKPNAKGAPYNGFAESESQVLIANTQGTQCYQKSHSTYCYAYTLYECDDKQSMYGAMSLGRKFSDLDPTHCIEHGYEMAKALADGTPIATKAYSVIFEHNALSSLFGAFGLCFSGVSAMKGINPWRDALHSQVASTQLTLTDKVYMPGGFAIGSFDSEGFASQDTVLIGNGELQNMLHNSHTASYFGISNTAHASRSAKGGLSVGGNHTVISTGTATESDVTAGEYLELVDLQGVHSGADAVSGDFSFGASGFLCRDGQRIQPVRGITVAGNFYQMIKEIDVMSNVLHADDEHDFYAPTIRFSRLNIAGK</sequence>
<dbReference type="GO" id="GO:0008237">
    <property type="term" value="F:metallopeptidase activity"/>
    <property type="evidence" value="ECO:0007669"/>
    <property type="project" value="InterPro"/>
</dbReference>
<name>A0A1V1VDU0_PHODP</name>
<dbReference type="Pfam" id="PF01523">
    <property type="entry name" value="PmbA_TldD_1st"/>
    <property type="match status" value="1"/>
</dbReference>